<accession>A0A9P0D1B0</accession>
<proteinExistence type="predicted"/>
<feature type="region of interest" description="Disordered" evidence="1">
    <location>
        <begin position="253"/>
        <end position="308"/>
    </location>
</feature>
<gene>
    <name evidence="2" type="ORF">PSYICH_LOCUS13863</name>
</gene>
<name>A0A9P0D1B0_9CUCU</name>
<feature type="compositionally biased region" description="Basic residues" evidence="1">
    <location>
        <begin position="289"/>
        <end position="308"/>
    </location>
</feature>
<dbReference type="EMBL" id="OV651819">
    <property type="protein sequence ID" value="CAH1112993.1"/>
    <property type="molecule type" value="Genomic_DNA"/>
</dbReference>
<dbReference type="Proteomes" id="UP001153636">
    <property type="component" value="Chromosome 7"/>
</dbReference>
<evidence type="ECO:0000313" key="3">
    <source>
        <dbReference type="Proteomes" id="UP001153636"/>
    </source>
</evidence>
<organism evidence="2 3">
    <name type="scientific">Psylliodes chrysocephalus</name>
    <dbReference type="NCBI Taxonomy" id="3402493"/>
    <lineage>
        <taxon>Eukaryota</taxon>
        <taxon>Metazoa</taxon>
        <taxon>Ecdysozoa</taxon>
        <taxon>Arthropoda</taxon>
        <taxon>Hexapoda</taxon>
        <taxon>Insecta</taxon>
        <taxon>Pterygota</taxon>
        <taxon>Neoptera</taxon>
        <taxon>Endopterygota</taxon>
        <taxon>Coleoptera</taxon>
        <taxon>Polyphaga</taxon>
        <taxon>Cucujiformia</taxon>
        <taxon>Chrysomeloidea</taxon>
        <taxon>Chrysomelidae</taxon>
        <taxon>Galerucinae</taxon>
        <taxon>Alticini</taxon>
        <taxon>Psylliodes</taxon>
    </lineage>
</organism>
<keyword evidence="3" id="KW-1185">Reference proteome</keyword>
<dbReference type="OrthoDB" id="6726710at2759"/>
<dbReference type="AlphaFoldDB" id="A0A9P0D1B0"/>
<reference evidence="2" key="1">
    <citation type="submission" date="2022-01" db="EMBL/GenBank/DDBJ databases">
        <authorList>
            <person name="King R."/>
        </authorList>
    </citation>
    <scope>NUCLEOTIDE SEQUENCE</scope>
</reference>
<evidence type="ECO:0000313" key="2">
    <source>
        <dbReference type="EMBL" id="CAH1112993.1"/>
    </source>
</evidence>
<sequence>MTLCGIRCGVRMKMDFRYSGKFNFYNHYTLLLGLVSVLFGFRNTMGAPVESRDFDPWWTHPCTGVVHLRHARSGRSRVEIEFKILNNNMQNTWEKMQALYQQQQVQSNMRSKCPRMNLVLALLNNRTKKGNFRRQANHIFYQSVVELSKFVNQVKQIPINTEGKLNLEKRRDIYDDIELNLRSFLCTYNESISRMRVPPNMPTKKISNLLSTRCLPKSMDLTRAQMFDYDLIKKLKRFFNQSSKKLDKIKKKNRTWKKQELRKKQEMSKRKEMRKKQDMQNHVSNFNHRNNKRTNLKKDKKVRQTIVF</sequence>
<evidence type="ECO:0000256" key="1">
    <source>
        <dbReference type="SAM" id="MobiDB-lite"/>
    </source>
</evidence>
<protein>
    <submittedName>
        <fullName evidence="2">Uncharacterized protein</fullName>
    </submittedName>
</protein>
<feature type="compositionally biased region" description="Basic and acidic residues" evidence="1">
    <location>
        <begin position="257"/>
        <end position="279"/>
    </location>
</feature>